<accession>A0ABD1SX69</accession>
<dbReference type="Proteomes" id="UP001604336">
    <property type="component" value="Unassembled WGS sequence"/>
</dbReference>
<dbReference type="AlphaFoldDB" id="A0ABD1SX69"/>
<gene>
    <name evidence="2" type="ORF">Adt_20687</name>
</gene>
<keyword evidence="3" id="KW-1185">Reference proteome</keyword>
<feature type="coiled-coil region" evidence="1">
    <location>
        <begin position="2"/>
        <end position="29"/>
    </location>
</feature>
<evidence type="ECO:0000256" key="1">
    <source>
        <dbReference type="SAM" id="Coils"/>
    </source>
</evidence>
<organism evidence="2 3">
    <name type="scientific">Abeliophyllum distichum</name>
    <dbReference type="NCBI Taxonomy" id="126358"/>
    <lineage>
        <taxon>Eukaryota</taxon>
        <taxon>Viridiplantae</taxon>
        <taxon>Streptophyta</taxon>
        <taxon>Embryophyta</taxon>
        <taxon>Tracheophyta</taxon>
        <taxon>Spermatophyta</taxon>
        <taxon>Magnoliopsida</taxon>
        <taxon>eudicotyledons</taxon>
        <taxon>Gunneridae</taxon>
        <taxon>Pentapetalae</taxon>
        <taxon>asterids</taxon>
        <taxon>lamiids</taxon>
        <taxon>Lamiales</taxon>
        <taxon>Oleaceae</taxon>
        <taxon>Forsythieae</taxon>
        <taxon>Abeliophyllum</taxon>
    </lineage>
</organism>
<evidence type="ECO:0000313" key="2">
    <source>
        <dbReference type="EMBL" id="KAL2505066.1"/>
    </source>
</evidence>
<comment type="caution">
    <text evidence="2">The sequence shown here is derived from an EMBL/GenBank/DDBJ whole genome shotgun (WGS) entry which is preliminary data.</text>
</comment>
<keyword evidence="1" id="KW-0175">Coiled coil</keyword>
<name>A0ABD1SX69_9LAMI</name>
<evidence type="ECO:0000313" key="3">
    <source>
        <dbReference type="Proteomes" id="UP001604336"/>
    </source>
</evidence>
<reference evidence="3" key="1">
    <citation type="submission" date="2024-07" db="EMBL/GenBank/DDBJ databases">
        <title>Two chromosome-level genome assemblies of Korean endemic species Abeliophyllum distichum and Forsythia ovata (Oleaceae).</title>
        <authorList>
            <person name="Jang H."/>
        </authorList>
    </citation>
    <scope>NUCLEOTIDE SEQUENCE [LARGE SCALE GENOMIC DNA]</scope>
</reference>
<dbReference type="EMBL" id="JBFOLK010000006">
    <property type="protein sequence ID" value="KAL2505066.1"/>
    <property type="molecule type" value="Genomic_DNA"/>
</dbReference>
<sequence>MVAEKDKLLVEAKEEIERVKVDRADVEAKAVATYQDGFKNKPEYKDLAHHFMTASREQLLERIAETPEWDILFLRHLPDEVPFLVESQDVGRAQIITPTIGECP</sequence>
<protein>
    <submittedName>
        <fullName evidence="2">Uncharacterized protein</fullName>
    </submittedName>
</protein>
<proteinExistence type="predicted"/>